<comment type="caution">
    <text evidence="2">The sequence shown here is derived from an EMBL/GenBank/DDBJ whole genome shotgun (WGS) entry which is preliminary data.</text>
</comment>
<accession>A0A919DB06</accession>
<dbReference type="PANTHER" id="PTHR38690">
    <property type="entry name" value="PROTEASE-RELATED"/>
    <property type="match status" value="1"/>
</dbReference>
<proteinExistence type="predicted"/>
<dbReference type="RefSeq" id="WP_146473955.1">
    <property type="nucleotide sequence ID" value="NZ_BNCF01000003.1"/>
</dbReference>
<dbReference type="Proteomes" id="UP000636453">
    <property type="component" value="Unassembled WGS sequence"/>
</dbReference>
<dbReference type="OrthoDB" id="9762238at2"/>
<feature type="domain" description="YhdP central" evidence="1">
    <location>
        <begin position="16"/>
        <end position="1250"/>
    </location>
</feature>
<dbReference type="AlphaFoldDB" id="A0A919DB06"/>
<protein>
    <submittedName>
        <fullName evidence="2">DUF3971 domain-containing protein</fullName>
    </submittedName>
</protein>
<keyword evidence="3" id="KW-1185">Reference proteome</keyword>
<dbReference type="NCBIfam" id="TIGR02099">
    <property type="entry name" value="YhdP family protein"/>
    <property type="match status" value="1"/>
</dbReference>
<reference evidence="2" key="2">
    <citation type="submission" date="2020-09" db="EMBL/GenBank/DDBJ databases">
        <authorList>
            <person name="Sun Q."/>
            <person name="Kim S."/>
        </authorList>
    </citation>
    <scope>NUCLEOTIDE SEQUENCE</scope>
    <source>
        <strain evidence="2">KCTC 32020</strain>
    </source>
</reference>
<evidence type="ECO:0000313" key="3">
    <source>
        <dbReference type="Proteomes" id="UP000636453"/>
    </source>
</evidence>
<name>A0A919DB06_9GAMM</name>
<evidence type="ECO:0000313" key="2">
    <source>
        <dbReference type="EMBL" id="GHE28908.1"/>
    </source>
</evidence>
<sequence length="1269" mass="135188">MTTPLRRRLRLLRRGAGYAVAGLLVLVAMALGVASQALPLAERHPDRIAAWLSDRAGRPVAFDRVRTEWTRRGPLLRLDNLRVGEGRSAFVIGDTEMLVSLYAGVLPGRPFSELRLRELDLTLERAADGRWRVRGLPGQTEDAAAGDPLAALEPLGELQVIDGKLAVLAPALGIEARVPRIHLRLRVNGDRVRAGLRAWPQAAGARPLDAVLDFDRRAGDGRLYAGARQADLAAWSSLLRLGGVAATQGRGRAEAWATLAAHRVVEVTVDARLEDVALRGVQGPAAPTPFGTVEARVRWRAVRDGWRLDAPRLRVGREDQAQRLDGLLLAGGERFGIRARRIDAGPLLAVAALSDRLPPAVREWIRSTRPQATLADVAVVGRRGGPLRAQATVERLGFRAVNDAPGLDGIAGRVQGDREGLVFEPDPRARVRFDWPSGFGVAHEVTLDGALAAWRESAGWQVATHGLRVRGRGFGAHARGGLRWQGDGSRPRIDLAVRVDDAALPVAKGFWVRHRMSPGALHWLDAAFLGGHVRDGRAVISGDLDDWPFADRDGLFEATGRIDGGRVRFQADWPATDSLDGRVRFFGRGFDFHGSARLAGIAIPTVHAGIDRYGGGTLAVSAEGGDDAARLLALLRRSPLQKTYGETLRSLAASGPARATFDLRLPMRPQARARIGGEVRLDGARLADTRWKLAFDQVRGRIVYRADGVLADALQVRREGQPGRLALRIGDYVREPRNAVEVELDATLSARDLLDRAPELAWLKPHVDGRSPWTVGIAVPRTASGRAAPTLLHLRSNLVGTALDLPAPLRKPAAAALPTTVETPWPLGNGEVRVAFGNLLALRARNAAGRTGVRVQLGAARVDEAPPAAGLAVAGRTPRLDAVEWLTLTRGGEGTGEGLALQRIDVVADRLHLLGGVFPDTRLLATPAAGGATAVRASGPALAGNVLVPAGDGAISGRFERVHWKAAGGAVASGTRSAAGDAGAVDPARIPPLAFDIDELRLNEQPLGVAQLRTRPMPAGLRLERLHAGRGRQSLLLTGEWTGRGAGARTRLDAEVESDDFGRLLAAFGYGGRIDGGRGRLEFDAQWPGSPAAFALAGLEGRLTLEVRDGRLLEVEPGAGRVLGLLSLAQLPRRLMLDFRDFFSKGFAFNRMGGTVRFGDGLARSEDLAIDGPAAAIGIRGAADLRSQTFDQTIEVRPKTGNLLTVAGALAGGPMGAAIGAAANAVLQKPLGGIGAKTYRVTGPWKEPKVEVLGREQGRAAARERDTAG</sequence>
<dbReference type="InterPro" id="IPR025263">
    <property type="entry name" value="YhdP_central"/>
</dbReference>
<dbReference type="EMBL" id="BNCF01000003">
    <property type="protein sequence ID" value="GHE28908.1"/>
    <property type="molecule type" value="Genomic_DNA"/>
</dbReference>
<dbReference type="PANTHER" id="PTHR38690:SF1">
    <property type="entry name" value="PROTEASE"/>
    <property type="match status" value="1"/>
</dbReference>
<evidence type="ECO:0000259" key="1">
    <source>
        <dbReference type="Pfam" id="PF13116"/>
    </source>
</evidence>
<organism evidence="2 3">
    <name type="scientific">Vulcaniibacterium thermophilum</name>
    <dbReference type="NCBI Taxonomy" id="1169913"/>
    <lineage>
        <taxon>Bacteria</taxon>
        <taxon>Pseudomonadati</taxon>
        <taxon>Pseudomonadota</taxon>
        <taxon>Gammaproteobacteria</taxon>
        <taxon>Lysobacterales</taxon>
        <taxon>Lysobacteraceae</taxon>
        <taxon>Vulcaniibacterium</taxon>
    </lineage>
</organism>
<dbReference type="InterPro" id="IPR011836">
    <property type="entry name" value="YhdP"/>
</dbReference>
<dbReference type="Pfam" id="PF13116">
    <property type="entry name" value="YhdP"/>
    <property type="match status" value="1"/>
</dbReference>
<reference evidence="2" key="1">
    <citation type="journal article" date="2014" name="Int. J. Syst. Evol. Microbiol.">
        <title>Complete genome sequence of Corynebacterium casei LMG S-19264T (=DSM 44701T), isolated from a smear-ripened cheese.</title>
        <authorList>
            <consortium name="US DOE Joint Genome Institute (JGI-PGF)"/>
            <person name="Walter F."/>
            <person name="Albersmeier A."/>
            <person name="Kalinowski J."/>
            <person name="Ruckert C."/>
        </authorList>
    </citation>
    <scope>NUCLEOTIDE SEQUENCE</scope>
    <source>
        <strain evidence="2">KCTC 32020</strain>
    </source>
</reference>
<gene>
    <name evidence="2" type="ORF">GCM10007167_08250</name>
</gene>